<dbReference type="AlphaFoldDB" id="A0A286D2F1"/>
<proteinExistence type="predicted"/>
<dbReference type="InterPro" id="IPR029044">
    <property type="entry name" value="Nucleotide-diphossugar_trans"/>
</dbReference>
<evidence type="ECO:0000313" key="4">
    <source>
        <dbReference type="Proteomes" id="UP000219374"/>
    </source>
</evidence>
<keyword evidence="4" id="KW-1185">Reference proteome</keyword>
<dbReference type="EMBL" id="OCND01000002">
    <property type="protein sequence ID" value="SOD52786.1"/>
    <property type="molecule type" value="Genomic_DNA"/>
</dbReference>
<accession>A0A286D2F1</accession>
<organism evidence="3 4">
    <name type="scientific">Pseudoxanthomonas wuyuanensis</name>
    <dbReference type="NCBI Taxonomy" id="1073196"/>
    <lineage>
        <taxon>Bacteria</taxon>
        <taxon>Pseudomonadati</taxon>
        <taxon>Pseudomonadota</taxon>
        <taxon>Gammaproteobacteria</taxon>
        <taxon>Lysobacterales</taxon>
        <taxon>Lysobacteraceae</taxon>
        <taxon>Pseudoxanthomonas</taxon>
    </lineage>
</organism>
<name>A0A286D2F1_9GAMM</name>
<evidence type="ECO:0000313" key="3">
    <source>
        <dbReference type="EMBL" id="SOD52786.1"/>
    </source>
</evidence>
<keyword evidence="3" id="KW-0808">Transferase</keyword>
<evidence type="ECO:0000256" key="1">
    <source>
        <dbReference type="ARBA" id="ARBA00022842"/>
    </source>
</evidence>
<dbReference type="InterPro" id="IPR025877">
    <property type="entry name" value="MobA-like_NTP_Trfase"/>
</dbReference>
<feature type="domain" description="MobA-like NTP transferase" evidence="2">
    <location>
        <begin position="6"/>
        <end position="166"/>
    </location>
</feature>
<dbReference type="SUPFAM" id="SSF53448">
    <property type="entry name" value="Nucleotide-diphospho-sugar transferases"/>
    <property type="match status" value="1"/>
</dbReference>
<dbReference type="PANTHER" id="PTHR43777">
    <property type="entry name" value="MOLYBDENUM COFACTOR CYTIDYLYLTRANSFERASE"/>
    <property type="match status" value="1"/>
</dbReference>
<dbReference type="Pfam" id="PF12804">
    <property type="entry name" value="NTP_transf_3"/>
    <property type="match status" value="1"/>
</dbReference>
<dbReference type="Proteomes" id="UP000219374">
    <property type="component" value="Unassembled WGS sequence"/>
</dbReference>
<dbReference type="CDD" id="cd04182">
    <property type="entry name" value="GT_2_like_f"/>
    <property type="match status" value="1"/>
</dbReference>
<reference evidence="3 4" key="1">
    <citation type="submission" date="2017-09" db="EMBL/GenBank/DDBJ databases">
        <authorList>
            <person name="Ehlers B."/>
            <person name="Leendertz F.H."/>
        </authorList>
    </citation>
    <scope>NUCLEOTIDE SEQUENCE [LARGE SCALE GENOMIC DNA]</scope>
    <source>
        <strain evidence="3 4">CGMCC 1.10978</strain>
    </source>
</reference>
<protein>
    <submittedName>
        <fullName evidence="3">Molybdenum cofactor cytidylyltransferase</fullName>
    </submittedName>
</protein>
<dbReference type="RefSeq" id="WP_162125656.1">
    <property type="nucleotide sequence ID" value="NZ_OCND01000002.1"/>
</dbReference>
<gene>
    <name evidence="3" type="ORF">SAMN06296416_10281</name>
</gene>
<dbReference type="PANTHER" id="PTHR43777:SF1">
    <property type="entry name" value="MOLYBDENUM COFACTOR CYTIDYLYLTRANSFERASE"/>
    <property type="match status" value="1"/>
</dbReference>
<sequence length="205" mass="21401">MNAHAAIVLAAGGSQRLGRPKQLLSRDGETLVHRALRLAATTQPQRILLVTGAHAPEIAAACADLPVQIVDNPAWRQGLGSSLRAAAQALASSGTPPRRCLLLACDQPALQAGHLRALLDAAQRSRAQCALTDYGDACGIPAVVTTALLAQAPDQDRGLRAILAALPENEVARVANAELALDVDTAEDLRAAIARGWLDAEDVRN</sequence>
<keyword evidence="3" id="KW-0548">Nucleotidyltransferase</keyword>
<dbReference type="GO" id="GO:0016779">
    <property type="term" value="F:nucleotidyltransferase activity"/>
    <property type="evidence" value="ECO:0007669"/>
    <property type="project" value="UniProtKB-KW"/>
</dbReference>
<evidence type="ECO:0000259" key="2">
    <source>
        <dbReference type="Pfam" id="PF12804"/>
    </source>
</evidence>
<dbReference type="Gene3D" id="3.90.550.10">
    <property type="entry name" value="Spore Coat Polysaccharide Biosynthesis Protein SpsA, Chain A"/>
    <property type="match status" value="1"/>
</dbReference>
<keyword evidence="1" id="KW-0460">Magnesium</keyword>